<evidence type="ECO:0000256" key="4">
    <source>
        <dbReference type="ARBA" id="ARBA00022771"/>
    </source>
</evidence>
<feature type="domain" description="RTR1-type" evidence="14">
    <location>
        <begin position="50"/>
        <end position="143"/>
    </location>
</feature>
<keyword evidence="3 12" id="KW-0479">Metal-binding</keyword>
<evidence type="ECO:0000256" key="13">
    <source>
        <dbReference type="SAM" id="MobiDB-lite"/>
    </source>
</evidence>
<evidence type="ECO:0000256" key="9">
    <source>
        <dbReference type="ARBA" id="ARBA00047761"/>
    </source>
</evidence>
<organism evidence="16">
    <name type="scientific">Salpingoeca rosetta (strain ATCC 50818 / BSB-021)</name>
    <dbReference type="NCBI Taxonomy" id="946362"/>
    <lineage>
        <taxon>Eukaryota</taxon>
        <taxon>Choanoflagellata</taxon>
        <taxon>Craspedida</taxon>
        <taxon>Salpingoecidae</taxon>
        <taxon>Salpingoeca</taxon>
    </lineage>
</organism>
<feature type="region of interest" description="Disordered" evidence="13">
    <location>
        <begin position="224"/>
        <end position="409"/>
    </location>
</feature>
<proteinExistence type="inferred from homology"/>
<accession>F2U6F1</accession>
<feature type="compositionally biased region" description="Basic and acidic residues" evidence="13">
    <location>
        <begin position="282"/>
        <end position="298"/>
    </location>
</feature>
<dbReference type="KEGG" id="sre:PTSG_03732"/>
<dbReference type="GO" id="GO:0005737">
    <property type="term" value="C:cytoplasm"/>
    <property type="evidence" value="ECO:0007669"/>
    <property type="project" value="TreeGrafter"/>
</dbReference>
<gene>
    <name evidence="15" type="ORF">PTSG_03732</name>
</gene>
<protein>
    <recommendedName>
        <fullName evidence="12">RNA polymerase II subunit B1 CTD phosphatase RPAP2 homolog</fullName>
        <ecNumber evidence="12">3.1.3.16</ecNumber>
    </recommendedName>
</protein>
<dbReference type="eggNOG" id="KOG4780">
    <property type="taxonomic scope" value="Eukaryota"/>
</dbReference>
<evidence type="ECO:0000313" key="15">
    <source>
        <dbReference type="EMBL" id="EGD83092.1"/>
    </source>
</evidence>
<evidence type="ECO:0000256" key="2">
    <source>
        <dbReference type="ARBA" id="ARBA00005676"/>
    </source>
</evidence>
<dbReference type="InterPro" id="IPR007308">
    <property type="entry name" value="Rtr1/RPAP2_dom"/>
</dbReference>
<dbReference type="InParanoid" id="F2U6F1"/>
<dbReference type="PROSITE" id="PS51479">
    <property type="entry name" value="ZF_RTR1"/>
    <property type="match status" value="1"/>
</dbReference>
<feature type="region of interest" description="Disordered" evidence="13">
    <location>
        <begin position="426"/>
        <end position="455"/>
    </location>
</feature>
<feature type="compositionally biased region" description="Acidic residues" evidence="13">
    <location>
        <begin position="352"/>
        <end position="383"/>
    </location>
</feature>
<dbReference type="EC" id="3.1.3.16" evidence="12"/>
<feature type="compositionally biased region" description="Basic and acidic residues" evidence="13">
    <location>
        <begin position="313"/>
        <end position="327"/>
    </location>
</feature>
<evidence type="ECO:0000259" key="14">
    <source>
        <dbReference type="PROSITE" id="PS51479"/>
    </source>
</evidence>
<feature type="compositionally biased region" description="Basic and acidic residues" evidence="13">
    <location>
        <begin position="335"/>
        <end position="351"/>
    </location>
</feature>
<evidence type="ECO:0000256" key="5">
    <source>
        <dbReference type="ARBA" id="ARBA00022801"/>
    </source>
</evidence>
<evidence type="ECO:0000313" key="16">
    <source>
        <dbReference type="Proteomes" id="UP000007799"/>
    </source>
</evidence>
<keyword evidence="8 12" id="KW-0539">Nucleus</keyword>
<evidence type="ECO:0000256" key="1">
    <source>
        <dbReference type="ARBA" id="ARBA00004123"/>
    </source>
</evidence>
<feature type="compositionally biased region" description="Low complexity" evidence="13">
    <location>
        <begin position="1"/>
        <end position="13"/>
    </location>
</feature>
<keyword evidence="6 12" id="KW-0862">Zinc</keyword>
<reference evidence="15" key="1">
    <citation type="submission" date="2009-08" db="EMBL/GenBank/DDBJ databases">
        <title>Annotation of Salpingoeca rosetta.</title>
        <authorList>
            <consortium name="The Broad Institute Genome Sequencing Platform"/>
            <person name="Russ C."/>
            <person name="Cuomo C."/>
            <person name="Burger G."/>
            <person name="Gray M.W."/>
            <person name="Holland P.W.H."/>
            <person name="King N."/>
            <person name="Lang F.B.F."/>
            <person name="Roger A.J."/>
            <person name="Ruiz-Trillo I."/>
            <person name="Young S.K."/>
            <person name="Zeng Q."/>
            <person name="Gargeya S."/>
            <person name="Alvarado L."/>
            <person name="Berlin A."/>
            <person name="Chapman S.B."/>
            <person name="Chen Z."/>
            <person name="Freedman E."/>
            <person name="Gellesch M."/>
            <person name="Goldberg J."/>
            <person name="Griggs A."/>
            <person name="Gujja S."/>
            <person name="Heilman E."/>
            <person name="Heiman D."/>
            <person name="Howarth C."/>
            <person name="Mehta T."/>
            <person name="Neiman D."/>
            <person name="Pearson M."/>
            <person name="Roberts A."/>
            <person name="Saif S."/>
            <person name="Shea T."/>
            <person name="Shenoy N."/>
            <person name="Sisk P."/>
            <person name="Stolte C."/>
            <person name="Sykes S."/>
            <person name="White J."/>
            <person name="Yandava C."/>
            <person name="Haas B."/>
            <person name="Nusbaum C."/>
            <person name="Birren B."/>
        </authorList>
    </citation>
    <scope>NUCLEOTIDE SEQUENCE [LARGE SCALE GENOMIC DNA]</scope>
    <source>
        <strain evidence="15">ATCC 50818</strain>
    </source>
</reference>
<comment type="catalytic activity">
    <reaction evidence="10 12">
        <text>O-phospho-L-threonyl-[protein] + H2O = L-threonyl-[protein] + phosphate</text>
        <dbReference type="Rhea" id="RHEA:47004"/>
        <dbReference type="Rhea" id="RHEA-COMP:11060"/>
        <dbReference type="Rhea" id="RHEA-COMP:11605"/>
        <dbReference type="ChEBI" id="CHEBI:15377"/>
        <dbReference type="ChEBI" id="CHEBI:30013"/>
        <dbReference type="ChEBI" id="CHEBI:43474"/>
        <dbReference type="ChEBI" id="CHEBI:61977"/>
        <dbReference type="EC" id="3.1.3.16"/>
    </reaction>
</comment>
<dbReference type="AlphaFoldDB" id="F2U6F1"/>
<keyword evidence="4 12" id="KW-0863">Zinc-finger</keyword>
<dbReference type="GO" id="GO:0005634">
    <property type="term" value="C:nucleus"/>
    <property type="evidence" value="ECO:0007669"/>
    <property type="project" value="UniProtKB-SubCell"/>
</dbReference>
<feature type="compositionally biased region" description="Basic and acidic residues" evidence="13">
    <location>
        <begin position="384"/>
        <end position="397"/>
    </location>
</feature>
<name>F2U6F1_SALR5</name>
<feature type="region of interest" description="Disordered" evidence="13">
    <location>
        <begin position="141"/>
        <end position="205"/>
    </location>
</feature>
<feature type="compositionally biased region" description="Acidic residues" evidence="13">
    <location>
        <begin position="253"/>
        <end position="264"/>
    </location>
</feature>
<dbReference type="PANTHER" id="PTHR14732">
    <property type="entry name" value="RNA POLYMERASE II SUBUNIT B1 CTD PHOSPHATASE RPAP2-RELATED"/>
    <property type="match status" value="1"/>
</dbReference>
<dbReference type="InterPro" id="IPR039693">
    <property type="entry name" value="Rtr1/RPAP2"/>
</dbReference>
<dbReference type="GeneID" id="16076037"/>
<evidence type="ECO:0000256" key="6">
    <source>
        <dbReference type="ARBA" id="ARBA00022833"/>
    </source>
</evidence>
<dbReference type="GO" id="GO:0043175">
    <property type="term" value="F:RNA polymerase core enzyme binding"/>
    <property type="evidence" value="ECO:0007669"/>
    <property type="project" value="UniProtKB-UniRule"/>
</dbReference>
<dbReference type="STRING" id="946362.F2U6F1"/>
<dbReference type="GO" id="GO:0008270">
    <property type="term" value="F:zinc ion binding"/>
    <property type="evidence" value="ECO:0007669"/>
    <property type="project" value="UniProtKB-KW"/>
</dbReference>
<keyword evidence="16" id="KW-1185">Reference proteome</keyword>
<dbReference type="OrthoDB" id="2590500at2759"/>
<evidence type="ECO:0000256" key="3">
    <source>
        <dbReference type="ARBA" id="ARBA00022723"/>
    </source>
</evidence>
<comment type="function">
    <text evidence="12">Putative RNA polymerase II subunit B1 C-terminal domain (CTD) phosphatase involved in RNA polymerase II transcription regulation.</text>
</comment>
<feature type="region of interest" description="Disordered" evidence="13">
    <location>
        <begin position="1"/>
        <end position="20"/>
    </location>
</feature>
<keyword evidence="5 12" id="KW-0378">Hydrolase</keyword>
<comment type="similarity">
    <text evidence="2 11 12">Belongs to the RPAP2 family.</text>
</comment>
<feature type="compositionally biased region" description="Acidic residues" evidence="13">
    <location>
        <begin position="300"/>
        <end position="312"/>
    </location>
</feature>
<evidence type="ECO:0000256" key="8">
    <source>
        <dbReference type="ARBA" id="ARBA00023242"/>
    </source>
</evidence>
<feature type="compositionally biased region" description="Polar residues" evidence="13">
    <location>
        <begin position="155"/>
        <end position="172"/>
    </location>
</feature>
<evidence type="ECO:0000256" key="12">
    <source>
        <dbReference type="RuleBase" id="RU367080"/>
    </source>
</evidence>
<dbReference type="GO" id="GO:0008420">
    <property type="term" value="F:RNA polymerase II CTD heptapeptide repeat phosphatase activity"/>
    <property type="evidence" value="ECO:0007669"/>
    <property type="project" value="UniProtKB-UniRule"/>
</dbReference>
<dbReference type="OMA" id="FLHASHY"/>
<evidence type="ECO:0000256" key="7">
    <source>
        <dbReference type="ARBA" id="ARBA00022912"/>
    </source>
</evidence>
<evidence type="ECO:0000256" key="10">
    <source>
        <dbReference type="ARBA" id="ARBA00048336"/>
    </source>
</evidence>
<comment type="subcellular location">
    <subcellularLocation>
        <location evidence="1 12">Nucleus</location>
    </subcellularLocation>
</comment>
<dbReference type="Gene3D" id="1.25.40.820">
    <property type="match status" value="1"/>
</dbReference>
<keyword evidence="7 12" id="KW-0904">Protein phosphatase</keyword>
<comment type="catalytic activity">
    <reaction evidence="9 12">
        <text>O-phospho-L-seryl-[protein] + H2O = L-seryl-[protein] + phosphate</text>
        <dbReference type="Rhea" id="RHEA:20629"/>
        <dbReference type="Rhea" id="RHEA-COMP:9863"/>
        <dbReference type="Rhea" id="RHEA-COMP:11604"/>
        <dbReference type="ChEBI" id="CHEBI:15377"/>
        <dbReference type="ChEBI" id="CHEBI:29999"/>
        <dbReference type="ChEBI" id="CHEBI:43474"/>
        <dbReference type="ChEBI" id="CHEBI:83421"/>
        <dbReference type="EC" id="3.1.3.16"/>
    </reaction>
</comment>
<dbReference type="Pfam" id="PF04181">
    <property type="entry name" value="RPAP2_Rtr1"/>
    <property type="match status" value="1"/>
</dbReference>
<dbReference type="PANTHER" id="PTHR14732:SF0">
    <property type="entry name" value="RNA POLYMERASE II SUBUNIT B1 CTD PHOSPHATASE RPAP2-RELATED"/>
    <property type="match status" value="1"/>
</dbReference>
<sequence length="599" mass="66404">MASTTTPSGTASPQHRRVGDLLTRKEAERIRWDHVLKLCEDGVTLETLQAAANVLTKAHYDSAVEDRAISKRCGYPVCARALPQKRKALYKVHRNAGVLLDMQEANQFCSKRCFAASRHLRRQITGKPHLIDIVLPEPNKEDTQAAEQGVMAQPALTSSRHSGSGLADTTSPDHAISEHRTSAAPPAPPTGDGGAHNAVEGFDPDTFDEMADRMRAHLALAHLRRSGGSGSGGESNSMRRSGDDGGDGGDGGGGDDVEMSAEEQDMWRKHDEAMAMLAQMEKQQREQQQRASLDKLVTEQEAEEEVDTDGDEADKRIERKQGDKGNTEEMQQEGRGQDESESKAREDKGQDGDEEEYDSDDIPEEEEEEEEDKEAAEEDDKDDKEEAGSRREERGEANHAVVTSKGQSSAVAVDVGLAPDTLAFLHGHSQQQQQQQQQRPGPTRQEGVGSGRRMLEDGERDIGCDVIERLLPSVDSIAQLNRRRELFLELLQQRAAPLVSFLKLDTVAVADIFRRIVNHFLILADSFVLSKQEWPMVSLLIVCIAGHVDPRIRQRLAQRVNGQMLLERACVLLRTDKEQLQALLAHFRIHDYFVQLSKS</sequence>
<evidence type="ECO:0000256" key="11">
    <source>
        <dbReference type="PROSITE-ProRule" id="PRU00812"/>
    </source>
</evidence>
<dbReference type="InterPro" id="IPR038534">
    <property type="entry name" value="Rtr1/RPAP2_sf"/>
</dbReference>
<dbReference type="Proteomes" id="UP000007799">
    <property type="component" value="Unassembled WGS sequence"/>
</dbReference>
<dbReference type="RefSeq" id="XP_004995456.1">
    <property type="nucleotide sequence ID" value="XM_004995399.1"/>
</dbReference>
<dbReference type="EMBL" id="GL832962">
    <property type="protein sequence ID" value="EGD83092.1"/>
    <property type="molecule type" value="Genomic_DNA"/>
</dbReference>